<reference evidence="10 11" key="1">
    <citation type="submission" date="2018-01" db="EMBL/GenBank/DDBJ databases">
        <title>G. obscuriglobus.</title>
        <authorList>
            <person name="Franke J."/>
            <person name="Blomberg W."/>
            <person name="Selmecki A."/>
        </authorList>
    </citation>
    <scope>NUCLEOTIDE SEQUENCE [LARGE SCALE GENOMIC DNA]</scope>
    <source>
        <strain evidence="10 11">DSM 5831</strain>
    </source>
</reference>
<dbReference type="Proteomes" id="UP000245802">
    <property type="component" value="Chromosome"/>
</dbReference>
<evidence type="ECO:0000256" key="3">
    <source>
        <dbReference type="ARBA" id="ARBA00022989"/>
    </source>
</evidence>
<dbReference type="GO" id="GO:0015990">
    <property type="term" value="P:electron transport coupled proton transport"/>
    <property type="evidence" value="ECO:0007669"/>
    <property type="project" value="TreeGrafter"/>
</dbReference>
<feature type="transmembrane region" description="Helical" evidence="7">
    <location>
        <begin position="659"/>
        <end position="678"/>
    </location>
</feature>
<keyword evidence="3 7" id="KW-1133">Transmembrane helix</keyword>
<feature type="region of interest" description="Disordered" evidence="6">
    <location>
        <begin position="191"/>
        <end position="225"/>
    </location>
</feature>
<feature type="domain" description="NADH:quinone oxidoreductase/Mrp antiporter transmembrane" evidence="8">
    <location>
        <begin position="393"/>
        <end position="607"/>
    </location>
</feature>
<evidence type="ECO:0000313" key="11">
    <source>
        <dbReference type="Proteomes" id="UP000245802"/>
    </source>
</evidence>
<sequence>MLDWFQVVPGRLYVLATLLPLAAFVLLLVAGAVRALCRPFRDQSGFGGRLYWLYGGDAPLKTGAYLATLLIASSAVLGIVGLVTLLTDSSTGDQRAARWSERADWVRLGPLDSSPPPVWARQHAADPLLPTPKPALALELGYKVDELTAVVFAMVTVIGTLIFVFSLGYMKDELQEGVIVDLHAPLPVGRGSEGTAELSHATDTRDTHSPLPFRDGSPGGGGRPSTRRGRFGRFFLYLSLFSFSMLNLVIADNLFQVFVGWELVGVCSFFLIGFYYERPSASRAANKAFIVNRVGDAGFLIGILIAWTYLGTLNFDEMARRVRSPQHGDRLTHAESPEDANRFVRVDPNSMSNSGRNQQYALPQNRTPGSHLALFPLIEPDPFGSTQPDGNNWTGKLSVPAVATYTTYGVLPYGLFVLMGIGIFLGCAGKSAQVPLQTWLPDAMEGPTPVSALIHAATMVAAGVYLVGRCFPLFAPEVLLTVAYIGAVTLFISATIALVQTDIKRVLAYSTCSQLGFMMLALGLGGWVAGLLHLITHAFFKALLFLCSGSVIHGCHHEQDIRKMGGLKSKMPVTAFTMLVGVLAISGAPLLSGWYSKDMILSTALGYVSLHPAHALLFVLPALTAGLTAYYMFRLWFLTFTGTPRDTHLHDHAHESPRVMTLPLVVLAVFSVGVAWGWPVWSAEASYIGSVLHKAEPAAVRTDFALEKSQEHKLHLYAGAVALATAVFGAFLAYRTFYRSTPAHAALHATGPGWYRFLLGKWYFDEAYDAALVTPTLRLAHTAAMVDKRPPESSPNGFDFYTLDGLLNAIGQAASRLGSLLRGVQTGFVRSYVLALALTAALLLGMLAVLAK</sequence>
<dbReference type="EMBL" id="CP025958">
    <property type="protein sequence ID" value="AWM38656.1"/>
    <property type="molecule type" value="Genomic_DNA"/>
</dbReference>
<keyword evidence="11" id="KW-1185">Reference proteome</keyword>
<feature type="transmembrane region" description="Helical" evidence="7">
    <location>
        <begin position="147"/>
        <end position="169"/>
    </location>
</feature>
<dbReference type="NCBIfam" id="TIGR01974">
    <property type="entry name" value="NDH_I_L"/>
    <property type="match status" value="1"/>
</dbReference>
<dbReference type="PANTHER" id="PTHR42829:SF2">
    <property type="entry name" value="NADH-UBIQUINONE OXIDOREDUCTASE CHAIN 5"/>
    <property type="match status" value="1"/>
</dbReference>
<feature type="domain" description="NADH:quinone oxidoreductase/Mrp antiporter transmembrane" evidence="8">
    <location>
        <begin position="251"/>
        <end position="321"/>
    </location>
</feature>
<keyword evidence="4 7" id="KW-0472">Membrane</keyword>
<dbReference type="GO" id="GO:0008137">
    <property type="term" value="F:NADH dehydrogenase (ubiquinone) activity"/>
    <property type="evidence" value="ECO:0007669"/>
    <property type="project" value="InterPro"/>
</dbReference>
<name>A0A2Z3H505_9BACT</name>
<feature type="transmembrane region" description="Helical" evidence="7">
    <location>
        <begin position="288"/>
        <end position="310"/>
    </location>
</feature>
<evidence type="ECO:0000256" key="2">
    <source>
        <dbReference type="ARBA" id="ARBA00022692"/>
    </source>
</evidence>
<feature type="transmembrane region" description="Helical" evidence="7">
    <location>
        <begin position="64"/>
        <end position="86"/>
    </location>
</feature>
<dbReference type="Gene3D" id="1.20.5.2700">
    <property type="match status" value="1"/>
</dbReference>
<evidence type="ECO:0000256" key="7">
    <source>
        <dbReference type="SAM" id="Phobius"/>
    </source>
</evidence>
<feature type="transmembrane region" description="Helical" evidence="7">
    <location>
        <begin position="573"/>
        <end position="595"/>
    </location>
</feature>
<evidence type="ECO:0000256" key="1">
    <source>
        <dbReference type="ARBA" id="ARBA00004127"/>
    </source>
</evidence>
<evidence type="ECO:0000259" key="8">
    <source>
        <dbReference type="Pfam" id="PF00361"/>
    </source>
</evidence>
<dbReference type="AlphaFoldDB" id="A0A2Z3H505"/>
<comment type="subcellular location">
    <subcellularLocation>
        <location evidence="1">Endomembrane system</location>
        <topology evidence="1">Multi-pass membrane protein</topology>
    </subcellularLocation>
    <subcellularLocation>
        <location evidence="5">Membrane</location>
        <topology evidence="5">Multi-pass membrane protein</topology>
    </subcellularLocation>
</comment>
<keyword evidence="2 5" id="KW-0812">Transmembrane</keyword>
<feature type="transmembrane region" description="Helical" evidence="7">
    <location>
        <begin position="832"/>
        <end position="851"/>
    </location>
</feature>
<feature type="transmembrane region" description="Helical" evidence="7">
    <location>
        <begin position="479"/>
        <end position="499"/>
    </location>
</feature>
<evidence type="ECO:0000256" key="5">
    <source>
        <dbReference type="RuleBase" id="RU000320"/>
    </source>
</evidence>
<dbReference type="OrthoDB" id="9807568at2"/>
<proteinExistence type="predicted"/>
<evidence type="ECO:0000256" key="4">
    <source>
        <dbReference type="ARBA" id="ARBA00023136"/>
    </source>
</evidence>
<dbReference type="InterPro" id="IPR018393">
    <property type="entry name" value="NADHpl_OxRdtase_5_subgr"/>
</dbReference>
<feature type="domain" description="NADH-Ubiquinone oxidoreductase (complex I) chain 5 N-terminal" evidence="9">
    <location>
        <begin position="136"/>
        <end position="173"/>
    </location>
</feature>
<feature type="transmembrane region" description="Helical" evidence="7">
    <location>
        <begin position="234"/>
        <end position="251"/>
    </location>
</feature>
<feature type="transmembrane region" description="Helical" evidence="7">
    <location>
        <begin position="450"/>
        <end position="467"/>
    </location>
</feature>
<feature type="transmembrane region" description="Helical" evidence="7">
    <location>
        <begin position="506"/>
        <end position="528"/>
    </location>
</feature>
<evidence type="ECO:0000256" key="6">
    <source>
        <dbReference type="SAM" id="MobiDB-lite"/>
    </source>
</evidence>
<feature type="transmembrane region" description="Helical" evidence="7">
    <location>
        <begin position="257"/>
        <end position="276"/>
    </location>
</feature>
<dbReference type="GO" id="GO:0003954">
    <property type="term" value="F:NADH dehydrogenase activity"/>
    <property type="evidence" value="ECO:0007669"/>
    <property type="project" value="TreeGrafter"/>
</dbReference>
<evidence type="ECO:0000313" key="10">
    <source>
        <dbReference type="EMBL" id="AWM38656.1"/>
    </source>
</evidence>
<dbReference type="Pfam" id="PF00662">
    <property type="entry name" value="Proton_antipo_N"/>
    <property type="match status" value="1"/>
</dbReference>
<dbReference type="InterPro" id="IPR001750">
    <property type="entry name" value="ND/Mrp_TM"/>
</dbReference>
<feature type="transmembrane region" description="Helical" evidence="7">
    <location>
        <begin position="410"/>
        <end position="429"/>
    </location>
</feature>
<dbReference type="GO" id="GO:0012505">
    <property type="term" value="C:endomembrane system"/>
    <property type="evidence" value="ECO:0007669"/>
    <property type="project" value="UniProtKB-SubCell"/>
</dbReference>
<dbReference type="InterPro" id="IPR003945">
    <property type="entry name" value="NU5C-like"/>
</dbReference>
<feature type="transmembrane region" description="Helical" evidence="7">
    <location>
        <begin position="534"/>
        <end position="552"/>
    </location>
</feature>
<dbReference type="GO" id="GO:0016020">
    <property type="term" value="C:membrane"/>
    <property type="evidence" value="ECO:0007669"/>
    <property type="project" value="UniProtKB-SubCell"/>
</dbReference>
<accession>A0A2Z3H505</accession>
<gene>
    <name evidence="10" type="ORF">C1280_17810</name>
</gene>
<dbReference type="RefSeq" id="WP_010046072.1">
    <property type="nucleotide sequence ID" value="NZ_CP025958.1"/>
</dbReference>
<protein>
    <submittedName>
        <fullName evidence="10">NADH-quinone oxidoreductase subunit L</fullName>
    </submittedName>
</protein>
<dbReference type="Pfam" id="PF00361">
    <property type="entry name" value="Proton_antipo_M"/>
    <property type="match status" value="2"/>
</dbReference>
<dbReference type="InterPro" id="IPR001516">
    <property type="entry name" value="Proton_antipo_N"/>
</dbReference>
<dbReference type="GO" id="GO:0042773">
    <property type="term" value="P:ATP synthesis coupled electron transport"/>
    <property type="evidence" value="ECO:0007669"/>
    <property type="project" value="InterPro"/>
</dbReference>
<evidence type="ECO:0000259" key="9">
    <source>
        <dbReference type="Pfam" id="PF00662"/>
    </source>
</evidence>
<feature type="transmembrane region" description="Helical" evidence="7">
    <location>
        <begin position="615"/>
        <end position="638"/>
    </location>
</feature>
<organism evidence="10 11">
    <name type="scientific">Gemmata obscuriglobus</name>
    <dbReference type="NCBI Taxonomy" id="114"/>
    <lineage>
        <taxon>Bacteria</taxon>
        <taxon>Pseudomonadati</taxon>
        <taxon>Planctomycetota</taxon>
        <taxon>Planctomycetia</taxon>
        <taxon>Gemmatales</taxon>
        <taxon>Gemmataceae</taxon>
        <taxon>Gemmata</taxon>
    </lineage>
</organism>
<feature type="transmembrane region" description="Helical" evidence="7">
    <location>
        <begin position="12"/>
        <end position="33"/>
    </location>
</feature>
<dbReference type="KEGG" id="gog:C1280_17810"/>
<feature type="transmembrane region" description="Helical" evidence="7">
    <location>
        <begin position="714"/>
        <end position="734"/>
    </location>
</feature>
<dbReference type="PANTHER" id="PTHR42829">
    <property type="entry name" value="NADH-UBIQUINONE OXIDOREDUCTASE CHAIN 5"/>
    <property type="match status" value="1"/>
</dbReference>